<name>A0ABT5SPL0_9PSEU</name>
<accession>A0ABT5SPL0</accession>
<sequence length="135" mass="13657">MSDARGVPCFAELDVDDPDAAAAFYAAVLGWTVDDAVRADHQHRLLRHDGVAVAARWVEDGAPGRLVGHGPDGPLAGLALAGDALPLAPVFGVADVDVTLRAAQAAGETVLAGVEDGRATLADPAGAAFGVLRLD</sequence>
<dbReference type="InterPro" id="IPR041581">
    <property type="entry name" value="Glyoxalase_6"/>
</dbReference>
<evidence type="ECO:0000259" key="1">
    <source>
        <dbReference type="Pfam" id="PF18029"/>
    </source>
</evidence>
<dbReference type="SUPFAM" id="SSF54593">
    <property type="entry name" value="Glyoxalase/Bleomycin resistance protein/Dihydroxybiphenyl dioxygenase"/>
    <property type="match status" value="1"/>
</dbReference>
<evidence type="ECO:0000313" key="2">
    <source>
        <dbReference type="EMBL" id="MDD7964596.1"/>
    </source>
</evidence>
<evidence type="ECO:0000313" key="3">
    <source>
        <dbReference type="Proteomes" id="UP001300763"/>
    </source>
</evidence>
<feature type="domain" description="Glyoxalase-like" evidence="1">
    <location>
        <begin position="13"/>
        <end position="131"/>
    </location>
</feature>
<keyword evidence="3" id="KW-1185">Reference proteome</keyword>
<dbReference type="RefSeq" id="WP_274199149.1">
    <property type="nucleotide sequence ID" value="NZ_JAQZAO010000002.1"/>
</dbReference>
<dbReference type="Proteomes" id="UP001300763">
    <property type="component" value="Unassembled WGS sequence"/>
</dbReference>
<dbReference type="Pfam" id="PF18029">
    <property type="entry name" value="Glyoxalase_6"/>
    <property type="match status" value="1"/>
</dbReference>
<dbReference type="Gene3D" id="3.10.180.10">
    <property type="entry name" value="2,3-Dihydroxybiphenyl 1,2-Dioxygenase, domain 1"/>
    <property type="match status" value="1"/>
</dbReference>
<proteinExistence type="predicted"/>
<reference evidence="2 3" key="1">
    <citation type="submission" date="2023-02" db="EMBL/GenBank/DDBJ databases">
        <title>Genome sequencing required for Actinomycetospora new species description.</title>
        <authorList>
            <person name="Saimee Y."/>
            <person name="Duangmal K."/>
        </authorList>
    </citation>
    <scope>NUCLEOTIDE SEQUENCE [LARGE SCALE GENOMIC DNA]</scope>
    <source>
        <strain evidence="2 3">DW7H6</strain>
    </source>
</reference>
<dbReference type="EMBL" id="JAQZAO010000002">
    <property type="protein sequence ID" value="MDD7964596.1"/>
    <property type="molecule type" value="Genomic_DNA"/>
</dbReference>
<protein>
    <recommendedName>
        <fullName evidence="1">Glyoxalase-like domain-containing protein</fullName>
    </recommendedName>
</protein>
<gene>
    <name evidence="2" type="ORF">PGB27_04475</name>
</gene>
<comment type="caution">
    <text evidence="2">The sequence shown here is derived from an EMBL/GenBank/DDBJ whole genome shotgun (WGS) entry which is preliminary data.</text>
</comment>
<dbReference type="InterPro" id="IPR029068">
    <property type="entry name" value="Glyas_Bleomycin-R_OHBP_Dase"/>
</dbReference>
<organism evidence="2 3">
    <name type="scientific">Actinomycetospora lemnae</name>
    <dbReference type="NCBI Taxonomy" id="3019891"/>
    <lineage>
        <taxon>Bacteria</taxon>
        <taxon>Bacillati</taxon>
        <taxon>Actinomycetota</taxon>
        <taxon>Actinomycetes</taxon>
        <taxon>Pseudonocardiales</taxon>
        <taxon>Pseudonocardiaceae</taxon>
        <taxon>Actinomycetospora</taxon>
    </lineage>
</organism>